<dbReference type="RefSeq" id="WP_188744624.1">
    <property type="nucleotide sequence ID" value="NZ_BAABFW010000030.1"/>
</dbReference>
<reference evidence="2" key="1">
    <citation type="journal article" date="2014" name="Int. J. Syst. Evol. Microbiol.">
        <title>Complete genome sequence of Corynebacterium casei LMG S-19264T (=DSM 44701T), isolated from a smear-ripened cheese.</title>
        <authorList>
            <consortium name="US DOE Joint Genome Institute (JGI-PGF)"/>
            <person name="Walter F."/>
            <person name="Albersmeier A."/>
            <person name="Kalinowski J."/>
            <person name="Ruckert C."/>
        </authorList>
    </citation>
    <scope>NUCLEOTIDE SEQUENCE</scope>
    <source>
        <strain evidence="2">CGMCC 1.8984</strain>
    </source>
</reference>
<reference evidence="2" key="2">
    <citation type="submission" date="2020-09" db="EMBL/GenBank/DDBJ databases">
        <authorList>
            <person name="Sun Q."/>
            <person name="Zhou Y."/>
        </authorList>
    </citation>
    <scope>NUCLEOTIDE SEQUENCE</scope>
    <source>
        <strain evidence="2">CGMCC 1.8984</strain>
    </source>
</reference>
<evidence type="ECO:0000313" key="3">
    <source>
        <dbReference type="Proteomes" id="UP000636956"/>
    </source>
</evidence>
<name>A0A917PV32_9MICO</name>
<gene>
    <name evidence="2" type="ORF">GCM10011372_34290</name>
</gene>
<feature type="transmembrane region" description="Helical" evidence="1">
    <location>
        <begin position="31"/>
        <end position="50"/>
    </location>
</feature>
<dbReference type="Proteomes" id="UP000636956">
    <property type="component" value="Unassembled WGS sequence"/>
</dbReference>
<comment type="caution">
    <text evidence="2">The sequence shown here is derived from an EMBL/GenBank/DDBJ whole genome shotgun (WGS) entry which is preliminary data.</text>
</comment>
<keyword evidence="3" id="KW-1185">Reference proteome</keyword>
<dbReference type="AlphaFoldDB" id="A0A917PV32"/>
<organism evidence="2 3">
    <name type="scientific">Agromyces bauzanensis</name>
    <dbReference type="NCBI Taxonomy" id="1308924"/>
    <lineage>
        <taxon>Bacteria</taxon>
        <taxon>Bacillati</taxon>
        <taxon>Actinomycetota</taxon>
        <taxon>Actinomycetes</taxon>
        <taxon>Micrococcales</taxon>
        <taxon>Microbacteriaceae</taxon>
        <taxon>Agromyces</taxon>
    </lineage>
</organism>
<accession>A0A917PV32</accession>
<evidence type="ECO:0000256" key="1">
    <source>
        <dbReference type="SAM" id="Phobius"/>
    </source>
</evidence>
<keyword evidence="1" id="KW-0812">Transmembrane</keyword>
<evidence type="ECO:0000313" key="2">
    <source>
        <dbReference type="EMBL" id="GGJ92915.1"/>
    </source>
</evidence>
<keyword evidence="1" id="KW-1133">Transmembrane helix</keyword>
<keyword evidence="1" id="KW-0472">Membrane</keyword>
<proteinExistence type="predicted"/>
<dbReference type="EMBL" id="BMMD01000030">
    <property type="protein sequence ID" value="GGJ92915.1"/>
    <property type="molecule type" value="Genomic_DNA"/>
</dbReference>
<protein>
    <submittedName>
        <fullName evidence="2">Uncharacterized protein</fullName>
    </submittedName>
</protein>
<sequence length="233" mass="24147">MRNTTRRRQHGHAAGHAVAASVAPARAARRLAPLAAALAVLSLGLTLALAPQPVGLTASSAAGETHAGDTQTLSVAPDVAAPAVSQESYTATTGAQTLIASGTNADWAKLVLIYGDWPLTDENVTVMLQWMREENGPDNWWNRNNPLNNGHGSGGGSGLGSYDSLDTAARYAADNLLKRSFYAAIVAALEDGTSAHAVAQAIWASPWASSHYGNGADWTTSPVPIIEAPASAW</sequence>